<dbReference type="EMBL" id="SPHZ02000011">
    <property type="protein sequence ID" value="KAF0892028.1"/>
    <property type="molecule type" value="Genomic_DNA"/>
</dbReference>
<name>A0A6G1BV88_9ORYZ</name>
<feature type="region of interest" description="Disordered" evidence="1">
    <location>
        <begin position="12"/>
        <end position="33"/>
    </location>
</feature>
<feature type="compositionally biased region" description="Basic and acidic residues" evidence="1">
    <location>
        <begin position="14"/>
        <end position="24"/>
    </location>
</feature>
<dbReference type="Proteomes" id="UP000479710">
    <property type="component" value="Unassembled WGS sequence"/>
</dbReference>
<gene>
    <name evidence="2" type="ORF">E2562_012500</name>
</gene>
<keyword evidence="3" id="KW-1185">Reference proteome</keyword>
<evidence type="ECO:0000313" key="2">
    <source>
        <dbReference type="EMBL" id="KAF0892028.1"/>
    </source>
</evidence>
<accession>A0A6G1BV88</accession>
<organism evidence="2 3">
    <name type="scientific">Oryza meyeriana var. granulata</name>
    <dbReference type="NCBI Taxonomy" id="110450"/>
    <lineage>
        <taxon>Eukaryota</taxon>
        <taxon>Viridiplantae</taxon>
        <taxon>Streptophyta</taxon>
        <taxon>Embryophyta</taxon>
        <taxon>Tracheophyta</taxon>
        <taxon>Spermatophyta</taxon>
        <taxon>Magnoliopsida</taxon>
        <taxon>Liliopsida</taxon>
        <taxon>Poales</taxon>
        <taxon>Poaceae</taxon>
        <taxon>BOP clade</taxon>
        <taxon>Oryzoideae</taxon>
        <taxon>Oryzeae</taxon>
        <taxon>Oryzinae</taxon>
        <taxon>Oryza</taxon>
        <taxon>Oryza meyeriana</taxon>
    </lineage>
</organism>
<reference evidence="2 3" key="1">
    <citation type="submission" date="2019-11" db="EMBL/GenBank/DDBJ databases">
        <title>Whole genome sequence of Oryza granulata.</title>
        <authorList>
            <person name="Li W."/>
        </authorList>
    </citation>
    <scope>NUCLEOTIDE SEQUENCE [LARGE SCALE GENOMIC DNA]</scope>
    <source>
        <strain evidence="3">cv. Menghai</strain>
        <tissue evidence="2">Leaf</tissue>
    </source>
</reference>
<comment type="caution">
    <text evidence="2">The sequence shown here is derived from an EMBL/GenBank/DDBJ whole genome shotgun (WGS) entry which is preliminary data.</text>
</comment>
<protein>
    <submittedName>
        <fullName evidence="2">Uncharacterized protein</fullName>
    </submittedName>
</protein>
<evidence type="ECO:0000256" key="1">
    <source>
        <dbReference type="SAM" id="MobiDB-lite"/>
    </source>
</evidence>
<proteinExistence type="predicted"/>
<sequence>MSVLVSCQLLGHGKHVDGDGEQSRTNEQSGRAATLATSGHGWDELVAPCLPLVAPLEHPQCTRTLLREGQTQI</sequence>
<evidence type="ECO:0000313" key="3">
    <source>
        <dbReference type="Proteomes" id="UP000479710"/>
    </source>
</evidence>
<dbReference type="AlphaFoldDB" id="A0A6G1BV88"/>